<sequence>MTYNIQDFIRIIAQLRNPNGGCPWDLKQDYHSMISCLTEETYEVIEAIEQNNMPDLKEELGDLLLQVVFFSQLATEDQYFTFDDVVHNVIEKILRRHPHVFGEQKANNAEEALQNWNKVKQSEHIEKGHQSILDNVPHAFPALMRAEKLQKRCAKIGFDWDQVAPVIAKVQEELEEVNQEYQANHINQAKIEEEIGDLLFAVVNLSRHLKCNPEESLRKANQKFERRFRAVEQKLREANKTFENSSLAEMDIFWDEVKKDELAQTQQGK</sequence>
<name>A0A1V4AYJ6_9PAST</name>
<evidence type="ECO:0000256" key="2">
    <source>
        <dbReference type="ARBA" id="ARBA00061115"/>
    </source>
</evidence>
<evidence type="ECO:0000256" key="5">
    <source>
        <dbReference type="SAM" id="Coils"/>
    </source>
</evidence>
<dbReference type="PANTHER" id="PTHR30522">
    <property type="entry name" value="NUCLEOSIDE TRIPHOSPHATE PYROPHOSPHOHYDROLASE"/>
    <property type="match status" value="1"/>
</dbReference>
<dbReference type="InterPro" id="IPR011551">
    <property type="entry name" value="NTP_PyrPHydrolase_MazG"/>
</dbReference>
<evidence type="ECO:0000256" key="1">
    <source>
        <dbReference type="ARBA" id="ARBA00052141"/>
    </source>
</evidence>
<dbReference type="GO" id="GO:0047693">
    <property type="term" value="F:ATP diphosphatase activity"/>
    <property type="evidence" value="ECO:0007669"/>
    <property type="project" value="UniProtKB-EC"/>
</dbReference>
<dbReference type="AlphaFoldDB" id="A0A1V4AYJ6"/>
<dbReference type="GO" id="GO:0046081">
    <property type="term" value="P:dUTP catabolic process"/>
    <property type="evidence" value="ECO:0007669"/>
    <property type="project" value="TreeGrafter"/>
</dbReference>
<dbReference type="GO" id="GO:0046052">
    <property type="term" value="P:UTP catabolic process"/>
    <property type="evidence" value="ECO:0007669"/>
    <property type="project" value="TreeGrafter"/>
</dbReference>
<feature type="domain" description="NTP pyrophosphohydrolase MazG-like" evidence="6">
    <location>
        <begin position="167"/>
        <end position="227"/>
    </location>
</feature>
<dbReference type="FunFam" id="1.10.287.1080:FF:000001">
    <property type="entry name" value="Nucleoside triphosphate pyrophosphohydrolase"/>
    <property type="match status" value="1"/>
</dbReference>
<reference evidence="7 8" key="1">
    <citation type="submission" date="2018-06" db="EMBL/GenBank/DDBJ databases">
        <authorList>
            <consortium name="Pathogen Informatics"/>
            <person name="Doyle S."/>
        </authorList>
    </citation>
    <scope>NUCLEOTIDE SEQUENCE [LARGE SCALE GENOMIC DNA]</scope>
    <source>
        <strain evidence="7 8">NCTC1659</strain>
    </source>
</reference>
<organism evidence="7 8">
    <name type="scientific">Canicola haemoglobinophilus</name>
    <dbReference type="NCBI Taxonomy" id="733"/>
    <lineage>
        <taxon>Bacteria</taxon>
        <taxon>Pseudomonadati</taxon>
        <taxon>Pseudomonadota</taxon>
        <taxon>Gammaproteobacteria</taxon>
        <taxon>Pasteurellales</taxon>
        <taxon>Pasteurellaceae</taxon>
        <taxon>Canicola</taxon>
    </lineage>
</organism>
<dbReference type="FunFam" id="1.10.287.1080:FF:000003">
    <property type="entry name" value="Nucleoside triphosphate pyrophosphohydrolase"/>
    <property type="match status" value="1"/>
</dbReference>
<dbReference type="PANTHER" id="PTHR30522:SF0">
    <property type="entry name" value="NUCLEOSIDE TRIPHOSPHATE PYROPHOSPHOHYDROLASE"/>
    <property type="match status" value="1"/>
</dbReference>
<dbReference type="CDD" id="cd11529">
    <property type="entry name" value="NTP-PPase_MazG_Cterm"/>
    <property type="match status" value="1"/>
</dbReference>
<dbReference type="CDD" id="cd11528">
    <property type="entry name" value="NTP-PPase_MazG_Nterm"/>
    <property type="match status" value="1"/>
</dbReference>
<dbReference type="EC" id="3.6.1.8" evidence="3"/>
<feature type="domain" description="NTP pyrophosphohydrolase MazG-like" evidence="6">
    <location>
        <begin position="28"/>
        <end position="101"/>
    </location>
</feature>
<evidence type="ECO:0000313" key="8">
    <source>
        <dbReference type="Proteomes" id="UP000254329"/>
    </source>
</evidence>
<dbReference type="GO" id="GO:0046047">
    <property type="term" value="P:TTP catabolic process"/>
    <property type="evidence" value="ECO:0007669"/>
    <property type="project" value="TreeGrafter"/>
</dbReference>
<dbReference type="GO" id="GO:0046061">
    <property type="term" value="P:dATP catabolic process"/>
    <property type="evidence" value="ECO:0007669"/>
    <property type="project" value="TreeGrafter"/>
</dbReference>
<dbReference type="RefSeq" id="WP_078219331.1">
    <property type="nucleotide sequence ID" value="NZ_MUXZ01000051.1"/>
</dbReference>
<dbReference type="InterPro" id="IPR048015">
    <property type="entry name" value="NTP-PPase_MazG-like_N"/>
</dbReference>
<dbReference type="NCBIfam" id="NF007113">
    <property type="entry name" value="PRK09562.1"/>
    <property type="match status" value="1"/>
</dbReference>
<dbReference type="GO" id="GO:0006203">
    <property type="term" value="P:dGTP catabolic process"/>
    <property type="evidence" value="ECO:0007669"/>
    <property type="project" value="TreeGrafter"/>
</dbReference>
<dbReference type="GO" id="GO:0046076">
    <property type="term" value="P:dTTP catabolic process"/>
    <property type="evidence" value="ECO:0007669"/>
    <property type="project" value="TreeGrafter"/>
</dbReference>
<dbReference type="Proteomes" id="UP000254329">
    <property type="component" value="Unassembled WGS sequence"/>
</dbReference>
<accession>A0A1V4AYJ6</accession>
<comment type="catalytic activity">
    <reaction evidence="1">
        <text>ATP + H2O = AMP + diphosphate + H(+)</text>
        <dbReference type="Rhea" id="RHEA:14245"/>
        <dbReference type="ChEBI" id="CHEBI:15377"/>
        <dbReference type="ChEBI" id="CHEBI:15378"/>
        <dbReference type="ChEBI" id="CHEBI:30616"/>
        <dbReference type="ChEBI" id="CHEBI:33019"/>
        <dbReference type="ChEBI" id="CHEBI:456215"/>
        <dbReference type="EC" id="3.6.1.8"/>
    </reaction>
</comment>
<dbReference type="STRING" id="733.B0186_10615"/>
<dbReference type="InterPro" id="IPR048011">
    <property type="entry name" value="NTP-PPase_MazG-like_C"/>
</dbReference>
<dbReference type="Gene3D" id="1.10.287.1080">
    <property type="entry name" value="MazG-like"/>
    <property type="match status" value="2"/>
</dbReference>
<dbReference type="InterPro" id="IPR004518">
    <property type="entry name" value="MazG-like_dom"/>
</dbReference>
<keyword evidence="8" id="KW-1185">Reference proteome</keyword>
<evidence type="ECO:0000259" key="6">
    <source>
        <dbReference type="Pfam" id="PF03819"/>
    </source>
</evidence>
<keyword evidence="5" id="KW-0175">Coiled coil</keyword>
<proteinExistence type="inferred from homology"/>
<comment type="similarity">
    <text evidence="2">Belongs to the nucleoside triphosphate pyrophosphohydrolase family.</text>
</comment>
<dbReference type="GO" id="GO:0006950">
    <property type="term" value="P:response to stress"/>
    <property type="evidence" value="ECO:0007669"/>
    <property type="project" value="UniProtKB-ARBA"/>
</dbReference>
<keyword evidence="7" id="KW-0378">Hydrolase</keyword>
<dbReference type="EMBL" id="UGHF01000001">
    <property type="protein sequence ID" value="STO58886.1"/>
    <property type="molecule type" value="Genomic_DNA"/>
</dbReference>
<feature type="coiled-coil region" evidence="5">
    <location>
        <begin position="214"/>
        <end position="241"/>
    </location>
</feature>
<gene>
    <name evidence="7" type="primary">mazG</name>
    <name evidence="7" type="ORF">NCTC1659_00104</name>
</gene>
<evidence type="ECO:0000256" key="3">
    <source>
        <dbReference type="ARBA" id="ARBA00066372"/>
    </source>
</evidence>
<evidence type="ECO:0000256" key="4">
    <source>
        <dbReference type="ARBA" id="ARBA00074799"/>
    </source>
</evidence>
<dbReference type="Pfam" id="PF03819">
    <property type="entry name" value="MazG"/>
    <property type="match status" value="2"/>
</dbReference>
<protein>
    <recommendedName>
        <fullName evidence="4">Nucleoside triphosphate pyrophosphohydrolase</fullName>
        <ecNumber evidence="3">3.6.1.8</ecNumber>
    </recommendedName>
</protein>
<dbReference type="SUPFAM" id="SSF101386">
    <property type="entry name" value="all-alpha NTP pyrophosphatases"/>
    <property type="match status" value="2"/>
</dbReference>
<dbReference type="NCBIfam" id="TIGR00444">
    <property type="entry name" value="mazG"/>
    <property type="match status" value="1"/>
</dbReference>
<evidence type="ECO:0000313" key="7">
    <source>
        <dbReference type="EMBL" id="STO58886.1"/>
    </source>
</evidence>